<feature type="domain" description="O-antigen ligase-related" evidence="7">
    <location>
        <begin position="286"/>
        <end position="407"/>
    </location>
</feature>
<organism evidence="8 9">
    <name type="scientific">Gimesia fumaroli</name>
    <dbReference type="NCBI Taxonomy" id="2527976"/>
    <lineage>
        <taxon>Bacteria</taxon>
        <taxon>Pseudomonadati</taxon>
        <taxon>Planctomycetota</taxon>
        <taxon>Planctomycetia</taxon>
        <taxon>Planctomycetales</taxon>
        <taxon>Planctomycetaceae</taxon>
        <taxon>Gimesia</taxon>
    </lineage>
</organism>
<proteinExistence type="predicted"/>
<feature type="transmembrane region" description="Helical" evidence="6">
    <location>
        <begin position="323"/>
        <end position="339"/>
    </location>
</feature>
<dbReference type="GO" id="GO:0016020">
    <property type="term" value="C:membrane"/>
    <property type="evidence" value="ECO:0007669"/>
    <property type="project" value="UniProtKB-SubCell"/>
</dbReference>
<dbReference type="InterPro" id="IPR051533">
    <property type="entry name" value="WaaL-like"/>
</dbReference>
<feature type="transmembrane region" description="Helical" evidence="6">
    <location>
        <begin position="74"/>
        <end position="96"/>
    </location>
</feature>
<feature type="transmembrane region" description="Helical" evidence="6">
    <location>
        <begin position="198"/>
        <end position="217"/>
    </location>
</feature>
<evidence type="ECO:0000256" key="2">
    <source>
        <dbReference type="ARBA" id="ARBA00022692"/>
    </source>
</evidence>
<dbReference type="EMBL" id="CP037452">
    <property type="protein sequence ID" value="QDV51233.1"/>
    <property type="molecule type" value="Genomic_DNA"/>
</dbReference>
<comment type="subcellular location">
    <subcellularLocation>
        <location evidence="1">Membrane</location>
        <topology evidence="1">Multi-pass membrane protein</topology>
    </subcellularLocation>
</comment>
<evidence type="ECO:0000256" key="1">
    <source>
        <dbReference type="ARBA" id="ARBA00004141"/>
    </source>
</evidence>
<evidence type="ECO:0000313" key="9">
    <source>
        <dbReference type="Proteomes" id="UP000318313"/>
    </source>
</evidence>
<keyword evidence="4 6" id="KW-0472">Membrane</keyword>
<dbReference type="AlphaFoldDB" id="A0A518IDQ4"/>
<feature type="transmembrane region" description="Helical" evidence="6">
    <location>
        <begin position="256"/>
        <end position="272"/>
    </location>
</feature>
<evidence type="ECO:0000256" key="6">
    <source>
        <dbReference type="SAM" id="Phobius"/>
    </source>
</evidence>
<feature type="transmembrane region" description="Helical" evidence="6">
    <location>
        <begin position="498"/>
        <end position="521"/>
    </location>
</feature>
<gene>
    <name evidence="8" type="ORF">Enr17x_32870</name>
</gene>
<feature type="region of interest" description="Disordered" evidence="5">
    <location>
        <begin position="55"/>
        <end position="75"/>
    </location>
</feature>
<name>A0A518IDQ4_9PLAN</name>
<feature type="transmembrane region" description="Helical" evidence="6">
    <location>
        <begin position="465"/>
        <end position="486"/>
    </location>
</feature>
<evidence type="ECO:0000313" key="8">
    <source>
        <dbReference type="EMBL" id="QDV51233.1"/>
    </source>
</evidence>
<dbReference type="Proteomes" id="UP000318313">
    <property type="component" value="Chromosome"/>
</dbReference>
<sequence>MKQIRGIQFREPDYPAFGVERLFSLKIKMANDANLTQDAPGEADHQQMMGYSQTLRKPATIRSPRRRSSAPTSIIGGTSAPDNAYYLFLLVNITLFLRPAELVPALANLPIYEVLIVSSFFLSLDQIKRNLQMPMLKRQPITLCVIGVLVAVALSHASHMYFYGIRTSTIAFLKTLIYYMLLVSIIDSPQRLKGLLKAVAISSSIMILLCVIDYSGLFDFEFIKHVSDRDGVSDAGETIRVFRMRGTGIFQDPNDLSVLIVTTGILCLFFFNDPSASSLRFFWILSMIILGIGLIYTRSRGGLLTLGIAGMVFVLPKYGKKAAIACAIVGMAGLTVLAGRQGKIDLNSGTGHDRILLWREGLTALKSPDLFFGIGQGEYSDLAGLAAHNSFVHAFTELGIFGGTLFIGCFFFAGLGIYRLARYQSSNKGRPIFRNSELERYLPYAGAILAAWCGGMMSLSRCYVVPTYMIVGASAAYLNLAGASLAKPTPLIYWNKQHLLRLIGVSLGLLAALFVFVRIFAH</sequence>
<dbReference type="PANTHER" id="PTHR37422:SF13">
    <property type="entry name" value="LIPOPOLYSACCHARIDE BIOSYNTHESIS PROTEIN PA4999-RELATED"/>
    <property type="match status" value="1"/>
</dbReference>
<keyword evidence="9" id="KW-1185">Reference proteome</keyword>
<dbReference type="KEGG" id="gfm:Enr17x_32870"/>
<dbReference type="InterPro" id="IPR007016">
    <property type="entry name" value="O-antigen_ligase-rel_domated"/>
</dbReference>
<evidence type="ECO:0000259" key="7">
    <source>
        <dbReference type="Pfam" id="PF04932"/>
    </source>
</evidence>
<accession>A0A518IDQ4</accession>
<dbReference type="PANTHER" id="PTHR37422">
    <property type="entry name" value="TEICHURONIC ACID BIOSYNTHESIS PROTEIN TUAE"/>
    <property type="match status" value="1"/>
</dbReference>
<feature type="transmembrane region" description="Helical" evidence="6">
    <location>
        <begin position="143"/>
        <end position="163"/>
    </location>
</feature>
<evidence type="ECO:0000256" key="3">
    <source>
        <dbReference type="ARBA" id="ARBA00022989"/>
    </source>
</evidence>
<dbReference type="Pfam" id="PF04932">
    <property type="entry name" value="Wzy_C"/>
    <property type="match status" value="1"/>
</dbReference>
<feature type="transmembrane region" description="Helical" evidence="6">
    <location>
        <begin position="279"/>
        <end position="296"/>
    </location>
</feature>
<feature type="transmembrane region" description="Helical" evidence="6">
    <location>
        <begin position="102"/>
        <end position="122"/>
    </location>
</feature>
<feature type="transmembrane region" description="Helical" evidence="6">
    <location>
        <begin position="169"/>
        <end position="186"/>
    </location>
</feature>
<evidence type="ECO:0000256" key="5">
    <source>
        <dbReference type="SAM" id="MobiDB-lite"/>
    </source>
</evidence>
<keyword evidence="3 6" id="KW-1133">Transmembrane helix</keyword>
<reference evidence="8 9" key="1">
    <citation type="submission" date="2019-03" db="EMBL/GenBank/DDBJ databases">
        <title>Deep-cultivation of Planctomycetes and their phenomic and genomic characterization uncovers novel biology.</title>
        <authorList>
            <person name="Wiegand S."/>
            <person name="Jogler M."/>
            <person name="Boedeker C."/>
            <person name="Pinto D."/>
            <person name="Vollmers J."/>
            <person name="Rivas-Marin E."/>
            <person name="Kohn T."/>
            <person name="Peeters S.H."/>
            <person name="Heuer A."/>
            <person name="Rast P."/>
            <person name="Oberbeckmann S."/>
            <person name="Bunk B."/>
            <person name="Jeske O."/>
            <person name="Meyerdierks A."/>
            <person name="Storesund J.E."/>
            <person name="Kallscheuer N."/>
            <person name="Luecker S."/>
            <person name="Lage O.M."/>
            <person name="Pohl T."/>
            <person name="Merkel B.J."/>
            <person name="Hornburger P."/>
            <person name="Mueller R.-W."/>
            <person name="Bruemmer F."/>
            <person name="Labrenz M."/>
            <person name="Spormann A.M."/>
            <person name="Op den Camp H."/>
            <person name="Overmann J."/>
            <person name="Amann R."/>
            <person name="Jetten M.S.M."/>
            <person name="Mascher T."/>
            <person name="Medema M.H."/>
            <person name="Devos D.P."/>
            <person name="Kaster A.-K."/>
            <person name="Ovreas L."/>
            <person name="Rohde M."/>
            <person name="Galperin M.Y."/>
            <person name="Jogler C."/>
        </authorList>
    </citation>
    <scope>NUCLEOTIDE SEQUENCE [LARGE SCALE GENOMIC DNA]</scope>
    <source>
        <strain evidence="8 9">Enr17</strain>
    </source>
</reference>
<feature type="transmembrane region" description="Helical" evidence="6">
    <location>
        <begin position="398"/>
        <end position="420"/>
    </location>
</feature>
<evidence type="ECO:0000256" key="4">
    <source>
        <dbReference type="ARBA" id="ARBA00023136"/>
    </source>
</evidence>
<protein>
    <recommendedName>
        <fullName evidence="7">O-antigen ligase-related domain-containing protein</fullName>
    </recommendedName>
</protein>
<feature type="transmembrane region" description="Helical" evidence="6">
    <location>
        <begin position="302"/>
        <end position="318"/>
    </location>
</feature>
<keyword evidence="2 6" id="KW-0812">Transmembrane</keyword>
<feature type="transmembrane region" description="Helical" evidence="6">
    <location>
        <begin position="441"/>
        <end position="459"/>
    </location>
</feature>